<accession>A0A6J7WDQ3</accession>
<protein>
    <submittedName>
        <fullName evidence="1">Uncharacterized protein</fullName>
    </submittedName>
</protein>
<organism evidence="1">
    <name type="scientific">uncultured Caudovirales phage</name>
    <dbReference type="NCBI Taxonomy" id="2100421"/>
    <lineage>
        <taxon>Viruses</taxon>
        <taxon>Duplodnaviria</taxon>
        <taxon>Heunggongvirae</taxon>
        <taxon>Uroviricota</taxon>
        <taxon>Caudoviricetes</taxon>
        <taxon>Peduoviridae</taxon>
        <taxon>Maltschvirus</taxon>
        <taxon>Maltschvirus maltsch</taxon>
    </lineage>
</organism>
<sequence length="130" mass="14382">MLRPYVTYEDVLAICPYVDQLQPGDEQFSGQRLASRLWLDAAITATSRLTCGFSVKVDYRVKRACAYKAASEILAAQITPMVEQNAYGTMAAKFARMAESEISTLTVYIITDMGELHAVHLGISKRGFHG</sequence>
<reference evidence="1" key="1">
    <citation type="submission" date="2020-05" db="EMBL/GenBank/DDBJ databases">
        <authorList>
            <person name="Chiriac C."/>
            <person name="Salcher M."/>
            <person name="Ghai R."/>
            <person name="Kavagutti S V."/>
        </authorList>
    </citation>
    <scope>NUCLEOTIDE SEQUENCE</scope>
</reference>
<proteinExistence type="predicted"/>
<evidence type="ECO:0000313" key="1">
    <source>
        <dbReference type="EMBL" id="CAB5207241.1"/>
    </source>
</evidence>
<dbReference type="EMBL" id="LR798229">
    <property type="protein sequence ID" value="CAB5207241.1"/>
    <property type="molecule type" value="Genomic_DNA"/>
</dbReference>
<name>A0A6J7WDQ3_9CAUD</name>
<gene>
    <name evidence="1" type="ORF">UFOVP184_51</name>
</gene>